<evidence type="ECO:0000313" key="2">
    <source>
        <dbReference type="EMBL" id="SFL36497.1"/>
    </source>
</evidence>
<name>A0A1I4H4C3_9FIRM</name>
<dbReference type="GO" id="GO:0016628">
    <property type="term" value="F:oxidoreductase activity, acting on the CH-CH group of donors, NAD or NADP as acceptor"/>
    <property type="evidence" value="ECO:0007669"/>
    <property type="project" value="InterPro"/>
</dbReference>
<dbReference type="STRING" id="29563.SAMN02983006_00962"/>
<proteinExistence type="predicted"/>
<sequence>MQYDVIILGAGPAGSLTACLCARAGLATLVLEKSDWPRYKACGGALSARSTAILCSNNIKLPPAIIQKKINDFKFYFSEEEKFSLNYSGQSIKLVQRTSFDNFLLKQAVAAGAEFRSSVKIIKIEQNKNSVKLFSTIGELQSSYLVGADGANSKLRKIINPELAEFYKFKGSAIEAELPVNQSLPEELSNEIRIDFANLQGGYAWSFPKRNEISIGLGSMTFQKLALKEVLFAYLNQLGVSYNPENIFFRGHPIPVYKTKNKFKRSRQNIILVGDAAFLADSFIGEGIYSALASAELAAEILITKYKNKQFDLRDYEKKLADNLFAELEAAAHLAALFYRAKPLVKNIIKQRPDLLEAFMDAVQGKKSYQELTKLFNFLKLILRK</sequence>
<dbReference type="PRINTS" id="PR00420">
    <property type="entry name" value="RNGMNOXGNASE"/>
</dbReference>
<dbReference type="Proteomes" id="UP000199006">
    <property type="component" value="Unassembled WGS sequence"/>
</dbReference>
<reference evidence="2 3" key="1">
    <citation type="submission" date="2016-10" db="EMBL/GenBank/DDBJ databases">
        <authorList>
            <person name="de Groot N.N."/>
        </authorList>
    </citation>
    <scope>NUCLEOTIDE SEQUENCE [LARGE SCALE GENOMIC DNA]</scope>
    <source>
        <strain evidence="2 3">ATCC 51327</strain>
    </source>
</reference>
<dbReference type="PANTHER" id="PTHR42685:SF22">
    <property type="entry name" value="CONDITIONED MEDIUM FACTOR RECEPTOR 1"/>
    <property type="match status" value="1"/>
</dbReference>
<dbReference type="AlphaFoldDB" id="A0A1I4H4C3"/>
<dbReference type="EMBL" id="FOTI01000009">
    <property type="protein sequence ID" value="SFL36497.1"/>
    <property type="molecule type" value="Genomic_DNA"/>
</dbReference>
<protein>
    <submittedName>
        <fullName evidence="2">Geranylgeranyl reductase family</fullName>
    </submittedName>
</protein>
<dbReference type="InterPro" id="IPR011777">
    <property type="entry name" value="Geranylgeranyl_Rdtase_fam"/>
</dbReference>
<dbReference type="RefSeq" id="WP_177181362.1">
    <property type="nucleotide sequence ID" value="NZ_FOTI01000009.1"/>
</dbReference>
<gene>
    <name evidence="2" type="ORF">SAMN02983006_00962</name>
</gene>
<dbReference type="GO" id="GO:0071949">
    <property type="term" value="F:FAD binding"/>
    <property type="evidence" value="ECO:0007669"/>
    <property type="project" value="InterPro"/>
</dbReference>
<dbReference type="SUPFAM" id="SSF51905">
    <property type="entry name" value="FAD/NAD(P)-binding domain"/>
    <property type="match status" value="1"/>
</dbReference>
<dbReference type="InterPro" id="IPR036188">
    <property type="entry name" value="FAD/NAD-bd_sf"/>
</dbReference>
<evidence type="ECO:0000259" key="1">
    <source>
        <dbReference type="Pfam" id="PF01494"/>
    </source>
</evidence>
<keyword evidence="3" id="KW-1185">Reference proteome</keyword>
<accession>A0A1I4H4C3</accession>
<evidence type="ECO:0000313" key="3">
    <source>
        <dbReference type="Proteomes" id="UP000199006"/>
    </source>
</evidence>
<feature type="domain" description="FAD-binding" evidence="1">
    <location>
        <begin position="3"/>
        <end position="163"/>
    </location>
</feature>
<dbReference type="PANTHER" id="PTHR42685">
    <property type="entry name" value="GERANYLGERANYL DIPHOSPHATE REDUCTASE"/>
    <property type="match status" value="1"/>
</dbReference>
<dbReference type="InterPro" id="IPR050407">
    <property type="entry name" value="Geranylgeranyl_reductase"/>
</dbReference>
<dbReference type="Gene3D" id="3.50.50.60">
    <property type="entry name" value="FAD/NAD(P)-binding domain"/>
    <property type="match status" value="1"/>
</dbReference>
<dbReference type="InterPro" id="IPR002938">
    <property type="entry name" value="FAD-bd"/>
</dbReference>
<organism evidence="2 3">
    <name type="scientific">Halanaerobium salsuginis</name>
    <dbReference type="NCBI Taxonomy" id="29563"/>
    <lineage>
        <taxon>Bacteria</taxon>
        <taxon>Bacillati</taxon>
        <taxon>Bacillota</taxon>
        <taxon>Clostridia</taxon>
        <taxon>Halanaerobiales</taxon>
        <taxon>Halanaerobiaceae</taxon>
        <taxon>Halanaerobium</taxon>
    </lineage>
</organism>
<dbReference type="Pfam" id="PF01494">
    <property type="entry name" value="FAD_binding_3"/>
    <property type="match status" value="1"/>
</dbReference>
<dbReference type="NCBIfam" id="TIGR02032">
    <property type="entry name" value="GG-red-SF"/>
    <property type="match status" value="1"/>
</dbReference>